<dbReference type="AlphaFoldDB" id="A0A4D4KSI3"/>
<comment type="caution">
    <text evidence="2">The sequence shown here is derived from an EMBL/GenBank/DDBJ whole genome shotgun (WGS) entry which is preliminary data.</text>
</comment>
<evidence type="ECO:0000256" key="1">
    <source>
        <dbReference type="SAM" id="MobiDB-lite"/>
    </source>
</evidence>
<name>A0A4D4KSI3_STRVO</name>
<reference evidence="2 3" key="1">
    <citation type="journal article" date="2020" name="Int. J. Syst. Evol. Microbiol.">
        <title>Reclassification of Streptomyces castelarensis and Streptomyces sporoclivatus as later heterotypic synonyms of Streptomyces antimycoticus.</title>
        <authorList>
            <person name="Komaki H."/>
            <person name="Tamura T."/>
        </authorList>
    </citation>
    <scope>NUCLEOTIDE SEQUENCE [LARGE SCALE GENOMIC DNA]</scope>
    <source>
        <strain evidence="2 3">NBRC 13459</strain>
    </source>
</reference>
<accession>A0A4D4KSI3</accession>
<feature type="compositionally biased region" description="Basic residues" evidence="1">
    <location>
        <begin position="25"/>
        <end position="35"/>
    </location>
</feature>
<dbReference type="Proteomes" id="UP000301309">
    <property type="component" value="Unassembled WGS sequence"/>
</dbReference>
<sequence>MLYESAARADEVLCLNVEDLYPQGKRGRITAKGRRPSGFTGSPAPPSHCPDSSPAEPAARCS</sequence>
<gene>
    <name evidence="2" type="ORF">SVIO_025080</name>
</gene>
<protein>
    <recommendedName>
        <fullName evidence="4">Tyr recombinase domain-containing protein</fullName>
    </recommendedName>
</protein>
<feature type="region of interest" description="Disordered" evidence="1">
    <location>
        <begin position="25"/>
        <end position="62"/>
    </location>
</feature>
<organism evidence="2 3">
    <name type="scientific">Streptomyces violaceusniger</name>
    <dbReference type="NCBI Taxonomy" id="68280"/>
    <lineage>
        <taxon>Bacteria</taxon>
        <taxon>Bacillati</taxon>
        <taxon>Actinomycetota</taxon>
        <taxon>Actinomycetes</taxon>
        <taxon>Kitasatosporales</taxon>
        <taxon>Streptomycetaceae</taxon>
        <taxon>Streptomyces</taxon>
        <taxon>Streptomyces violaceusniger group</taxon>
    </lineage>
</organism>
<evidence type="ECO:0008006" key="4">
    <source>
        <dbReference type="Google" id="ProtNLM"/>
    </source>
</evidence>
<dbReference type="EMBL" id="BJHW01000001">
    <property type="protein sequence ID" value="GDY51885.1"/>
    <property type="molecule type" value="Genomic_DNA"/>
</dbReference>
<evidence type="ECO:0000313" key="3">
    <source>
        <dbReference type="Proteomes" id="UP000301309"/>
    </source>
</evidence>
<proteinExistence type="predicted"/>
<keyword evidence="3" id="KW-1185">Reference proteome</keyword>
<evidence type="ECO:0000313" key="2">
    <source>
        <dbReference type="EMBL" id="GDY51885.1"/>
    </source>
</evidence>